<reference evidence="3 5" key="1">
    <citation type="submission" date="2018-04" db="EMBL/GenBank/DDBJ databases">
        <title>Complete genome sequences of Streptomyces griseoviridis K61 and characterization of antagonistic properties of biological control agents.</title>
        <authorList>
            <person name="Mariita R.M."/>
            <person name="Sello J.K."/>
        </authorList>
    </citation>
    <scope>NUCLEOTIDE SEQUENCE [LARGE SCALE GENOMIC DNA]</scope>
    <source>
        <strain evidence="3 5">K61</strain>
    </source>
</reference>
<dbReference type="Proteomes" id="UP000501753">
    <property type="component" value="Chromosome"/>
</dbReference>
<dbReference type="KEGG" id="sgd:ELQ87_25500"/>
<dbReference type="Pfam" id="PF04149">
    <property type="entry name" value="DUF397"/>
    <property type="match status" value="1"/>
</dbReference>
<organism evidence="2 4">
    <name type="scientific">Streptomyces griseoviridis</name>
    <dbReference type="NCBI Taxonomy" id="45398"/>
    <lineage>
        <taxon>Bacteria</taxon>
        <taxon>Bacillati</taxon>
        <taxon>Actinomycetota</taxon>
        <taxon>Actinomycetes</taxon>
        <taxon>Kitasatosporales</taxon>
        <taxon>Streptomycetaceae</taxon>
        <taxon>Streptomyces</taxon>
    </lineage>
</organism>
<dbReference type="Proteomes" id="UP000271291">
    <property type="component" value="Chromosome"/>
</dbReference>
<dbReference type="EMBL" id="CP029078">
    <property type="protein sequence ID" value="QCN90547.1"/>
    <property type="molecule type" value="Genomic_DNA"/>
</dbReference>
<keyword evidence="5" id="KW-1185">Reference proteome</keyword>
<evidence type="ECO:0000313" key="3">
    <source>
        <dbReference type="EMBL" id="QCN90547.1"/>
    </source>
</evidence>
<dbReference type="AlphaFoldDB" id="A0A3S9ZHC0"/>
<gene>
    <name evidence="3" type="ORF">DDJ31_13775</name>
    <name evidence="2" type="ORF">ELQ87_25500</name>
</gene>
<dbReference type="OrthoDB" id="4570646at2"/>
<sequence>METLAYAQVEFIPARRVEFQDWRKSSHSNPDGACVEVARPCRDQVLFRDSKVPQGGVVCVSPDAAAALVTALVKGGC</sequence>
<evidence type="ECO:0000313" key="2">
    <source>
        <dbReference type="EMBL" id="AZS87216.1"/>
    </source>
</evidence>
<reference evidence="2 4" key="2">
    <citation type="submission" date="2018-12" db="EMBL/GenBank/DDBJ databases">
        <title>Streptomyces griseoviridis F1-27 complete genome.</title>
        <authorList>
            <person name="Mariita R.M."/>
            <person name="Sello J.K."/>
        </authorList>
    </citation>
    <scope>NUCLEOTIDE SEQUENCE [LARGE SCALE GENOMIC DNA]</scope>
    <source>
        <strain evidence="2 4">F1-27</strain>
    </source>
</reference>
<evidence type="ECO:0000313" key="4">
    <source>
        <dbReference type="Proteomes" id="UP000271291"/>
    </source>
</evidence>
<dbReference type="RefSeq" id="WP_127180017.1">
    <property type="nucleotide sequence ID" value="NZ_CP029078.1"/>
</dbReference>
<dbReference type="EMBL" id="CP034687">
    <property type="protein sequence ID" value="AZS87216.1"/>
    <property type="molecule type" value="Genomic_DNA"/>
</dbReference>
<dbReference type="InterPro" id="IPR007278">
    <property type="entry name" value="DUF397"/>
</dbReference>
<protein>
    <submittedName>
        <fullName evidence="2">DUF397 domain-containing protein</fullName>
    </submittedName>
</protein>
<proteinExistence type="predicted"/>
<feature type="domain" description="DUF397" evidence="1">
    <location>
        <begin position="21"/>
        <end position="72"/>
    </location>
</feature>
<name>A0A3S9ZHC0_STRGD</name>
<evidence type="ECO:0000259" key="1">
    <source>
        <dbReference type="Pfam" id="PF04149"/>
    </source>
</evidence>
<accession>A0A3S9ZHC0</accession>
<evidence type="ECO:0000313" key="5">
    <source>
        <dbReference type="Proteomes" id="UP000501753"/>
    </source>
</evidence>